<evidence type="ECO:0000313" key="2">
    <source>
        <dbReference type="Proteomes" id="UP000054736"/>
    </source>
</evidence>
<dbReference type="OrthoDB" id="5650641at2"/>
<dbReference type="EMBL" id="LNXY01000031">
    <property type="protein sequence ID" value="KTC84774.1"/>
    <property type="molecule type" value="Genomic_DNA"/>
</dbReference>
<protein>
    <submittedName>
        <fullName evidence="1">Uncharacterized protein</fullName>
    </submittedName>
</protein>
<accession>A0A0W0SN15</accession>
<comment type="caution">
    <text evidence="1">The sequence shown here is derived from an EMBL/GenBank/DDBJ whole genome shotgun (WGS) entry which is preliminary data.</text>
</comment>
<dbReference type="Proteomes" id="UP000054736">
    <property type="component" value="Unassembled WGS sequence"/>
</dbReference>
<dbReference type="RefSeq" id="WP_058497195.1">
    <property type="nucleotide sequence ID" value="NZ_CAAAIU010000022.1"/>
</dbReference>
<keyword evidence="2" id="KW-1185">Reference proteome</keyword>
<sequence>MKSKVEIVLSAAPVQQPSEDFIRYIKQNKKRIITRNWLNNKETIIDNPCDEKSQIIYHITKSINKENPMPIMMPTVYFDPTYCSSELETWEEIYLKNDLFISLENLETNKHKAFSLETVFLHNKNAGFLRTGLRYDDRQHTKMSELDQERFLNQLKIRYPMYYNKYLEFQPSATKDSLEDISVEKSDLILNVIEVMLVLSCHVGGLHNTALPGSISDALSAYGYQLLIQTLSENLMQDQLEGFKCLWAKSIHTDSEKTVDELINSALGGACTTKLGMYWLGLLRQLRPSISLNMPNLLITLIFNDLVKNNPLECSNLTESFLIQALAENKRFILREVVNSLEITSAVGSKDTSNSLTW</sequence>
<proteinExistence type="predicted"/>
<dbReference type="AlphaFoldDB" id="A0A0W0SN15"/>
<evidence type="ECO:0000313" key="1">
    <source>
        <dbReference type="EMBL" id="KTC84774.1"/>
    </source>
</evidence>
<organism evidence="1 2">
    <name type="scientific">Legionella drozanskii LLAP-1</name>
    <dbReference type="NCBI Taxonomy" id="1212489"/>
    <lineage>
        <taxon>Bacteria</taxon>
        <taxon>Pseudomonadati</taxon>
        <taxon>Pseudomonadota</taxon>
        <taxon>Gammaproteobacteria</taxon>
        <taxon>Legionellales</taxon>
        <taxon>Legionellaceae</taxon>
        <taxon>Legionella</taxon>
    </lineage>
</organism>
<name>A0A0W0SN15_9GAMM</name>
<dbReference type="PATRIC" id="fig|1212489.4.peg.3102"/>
<reference evidence="1 2" key="1">
    <citation type="submission" date="2015-11" db="EMBL/GenBank/DDBJ databases">
        <title>Genomic analysis of 38 Legionella species identifies large and diverse effector repertoires.</title>
        <authorList>
            <person name="Burstein D."/>
            <person name="Amaro F."/>
            <person name="Zusman T."/>
            <person name="Lifshitz Z."/>
            <person name="Cohen O."/>
            <person name="Gilbert J.A."/>
            <person name="Pupko T."/>
            <person name="Shuman H.A."/>
            <person name="Segal G."/>
        </authorList>
    </citation>
    <scope>NUCLEOTIDE SEQUENCE [LARGE SCALE GENOMIC DNA]</scope>
    <source>
        <strain evidence="1 2">ATCC 700990</strain>
    </source>
</reference>
<gene>
    <name evidence="1" type="ORF">Ldro_2938</name>
</gene>